<dbReference type="EMBL" id="FNID01000016">
    <property type="protein sequence ID" value="SDN32082.1"/>
    <property type="molecule type" value="Genomic_DNA"/>
</dbReference>
<dbReference type="PANTHER" id="PTHR42887:SF2">
    <property type="entry name" value="OS12G0638800 PROTEIN"/>
    <property type="match status" value="1"/>
</dbReference>
<dbReference type="Gene3D" id="3.50.50.60">
    <property type="entry name" value="FAD/NAD(P)-binding domain"/>
    <property type="match status" value="1"/>
</dbReference>
<dbReference type="SUPFAM" id="SSF160996">
    <property type="entry name" value="HI0933 insert domain-like"/>
    <property type="match status" value="1"/>
</dbReference>
<dbReference type="Gene3D" id="1.10.8.260">
    <property type="entry name" value="HI0933 insert domain-like"/>
    <property type="match status" value="1"/>
</dbReference>
<reference evidence="6 7" key="1">
    <citation type="submission" date="2016-10" db="EMBL/GenBank/DDBJ databases">
        <authorList>
            <person name="de Groot N.N."/>
        </authorList>
    </citation>
    <scope>NUCLEOTIDE SEQUENCE [LARGE SCALE GENOMIC DNA]</scope>
    <source>
        <strain evidence="6 7">CGMCC 1.5012</strain>
    </source>
</reference>
<accession>A0A1H0AEM7</accession>
<keyword evidence="3" id="KW-0274">FAD</keyword>
<dbReference type="InterPro" id="IPR036188">
    <property type="entry name" value="FAD/NAD-bd_sf"/>
</dbReference>
<dbReference type="InterPro" id="IPR004792">
    <property type="entry name" value="BaiN-like"/>
</dbReference>
<dbReference type="OrthoDB" id="9773233at2"/>
<dbReference type="PANTHER" id="PTHR42887">
    <property type="entry name" value="OS12G0638800 PROTEIN"/>
    <property type="match status" value="1"/>
</dbReference>
<dbReference type="InterPro" id="IPR055178">
    <property type="entry name" value="RsdA/BaiN/AoA(So)-like_dom"/>
</dbReference>
<dbReference type="InterPro" id="IPR023166">
    <property type="entry name" value="BaiN-like_dom_sf"/>
</dbReference>
<dbReference type="Gene3D" id="2.40.30.10">
    <property type="entry name" value="Translation factors"/>
    <property type="match status" value="1"/>
</dbReference>
<evidence type="ECO:0000256" key="2">
    <source>
        <dbReference type="ARBA" id="ARBA00022630"/>
    </source>
</evidence>
<dbReference type="PRINTS" id="PR00411">
    <property type="entry name" value="PNDRDTASEI"/>
</dbReference>
<dbReference type="Pfam" id="PF03486">
    <property type="entry name" value="HI0933_like"/>
    <property type="match status" value="1"/>
</dbReference>
<dbReference type="NCBIfam" id="TIGR00275">
    <property type="entry name" value="aminoacetone oxidase family FAD-binding enzyme"/>
    <property type="match status" value="1"/>
</dbReference>
<evidence type="ECO:0000259" key="4">
    <source>
        <dbReference type="Pfam" id="PF03486"/>
    </source>
</evidence>
<feature type="domain" description="RsdA/BaiN/AoA(So)-like insert" evidence="5">
    <location>
        <begin position="194"/>
        <end position="355"/>
    </location>
</feature>
<keyword evidence="7" id="KW-1185">Reference proteome</keyword>
<dbReference type="PRINTS" id="PR00368">
    <property type="entry name" value="FADPNR"/>
</dbReference>
<evidence type="ECO:0000313" key="6">
    <source>
        <dbReference type="EMBL" id="SDN32082.1"/>
    </source>
</evidence>
<evidence type="ECO:0000256" key="3">
    <source>
        <dbReference type="ARBA" id="ARBA00022827"/>
    </source>
</evidence>
<dbReference type="STRING" id="258515.SAMN05192585_1168"/>
<name>A0A1H0AEM7_9FIRM</name>
<comment type="cofactor">
    <cofactor evidence="1">
        <name>FAD</name>
        <dbReference type="ChEBI" id="CHEBI:57692"/>
    </cofactor>
</comment>
<dbReference type="SUPFAM" id="SSF51905">
    <property type="entry name" value="FAD/NAD(P)-binding domain"/>
    <property type="match status" value="1"/>
</dbReference>
<dbReference type="Proteomes" id="UP000199182">
    <property type="component" value="Unassembled WGS sequence"/>
</dbReference>
<feature type="domain" description="RsdA/BaiN/AoA(So)-like Rossmann fold-like" evidence="4">
    <location>
        <begin position="6"/>
        <end position="409"/>
    </location>
</feature>
<sequence length="411" mass="44566">MANRYDILVIGAGAAGLMAAGQAAELGKSVLLLEKNERPARKVMITGKGRCNVTNNCDETAFISKVKTNGRFLYSAISTFPPRDTIAFFEEHGLKLKTERGNRVFPVSDKAVDVVDCLVRYVKEQGVHLVQGTVKSLMIENQAVCGVVLEDGSRIQASSVVVATGGLSYPLTGSTGDGYRLARQAGHTIIEPTPSLVPIVTQESWCKDVMGLSLKNVTLTVHEKGKSKPVFSELGEMLFTHFGVSGPLVLSASSVMDARRIPDYTLSIDLKPGLSEEQLDKRLQRDFSINLNKDFINSLGDLLPKKLIPVIVYLCNIAPGTKVNQLTREMRKTLVDTIKSVNLTPKEFRPIEEAVITSGGVKVTEINPKTMQSKLCLGLYFAGEVIDVDAFTGGYNLQIAFSTGVLAGRNA</sequence>
<dbReference type="RefSeq" id="WP_092640055.1">
    <property type="nucleotide sequence ID" value="NZ_FNID01000016.1"/>
</dbReference>
<protein>
    <recommendedName>
        <fullName evidence="8">Aminoacetone oxidase family FAD-binding enzyme</fullName>
    </recommendedName>
</protein>
<keyword evidence="2" id="KW-0285">Flavoprotein</keyword>
<evidence type="ECO:0008006" key="8">
    <source>
        <dbReference type="Google" id="ProtNLM"/>
    </source>
</evidence>
<dbReference type="AlphaFoldDB" id="A0A1H0AEM7"/>
<dbReference type="Pfam" id="PF22780">
    <property type="entry name" value="HI0933_like_1st"/>
    <property type="match status" value="1"/>
</dbReference>
<evidence type="ECO:0000256" key="1">
    <source>
        <dbReference type="ARBA" id="ARBA00001974"/>
    </source>
</evidence>
<evidence type="ECO:0000259" key="5">
    <source>
        <dbReference type="Pfam" id="PF22780"/>
    </source>
</evidence>
<organism evidence="6 7">
    <name type="scientific">Acetanaerobacterium elongatum</name>
    <dbReference type="NCBI Taxonomy" id="258515"/>
    <lineage>
        <taxon>Bacteria</taxon>
        <taxon>Bacillati</taxon>
        <taxon>Bacillota</taxon>
        <taxon>Clostridia</taxon>
        <taxon>Eubacteriales</taxon>
        <taxon>Oscillospiraceae</taxon>
        <taxon>Acetanaerobacterium</taxon>
    </lineage>
</organism>
<proteinExistence type="predicted"/>
<evidence type="ECO:0000313" key="7">
    <source>
        <dbReference type="Proteomes" id="UP000199182"/>
    </source>
</evidence>
<dbReference type="InterPro" id="IPR057661">
    <property type="entry name" value="RsdA/BaiN/AoA(So)_Rossmann"/>
</dbReference>
<gene>
    <name evidence="6" type="ORF">SAMN05192585_1168</name>
</gene>